<accession>A0A2T7P6H8</accession>
<dbReference type="OrthoDB" id="1844152at2759"/>
<dbReference type="GO" id="GO:0020037">
    <property type="term" value="F:heme binding"/>
    <property type="evidence" value="ECO:0007669"/>
    <property type="project" value="InterPro"/>
</dbReference>
<evidence type="ECO:0000313" key="9">
    <source>
        <dbReference type="Proteomes" id="UP000245119"/>
    </source>
</evidence>
<dbReference type="SUPFAM" id="SSF48264">
    <property type="entry name" value="Cytochrome P450"/>
    <property type="match status" value="1"/>
</dbReference>
<comment type="caution">
    <text evidence="8">The sequence shown here is derived from an EMBL/GenBank/DDBJ whole genome shotgun (WGS) entry which is preliminary data.</text>
</comment>
<evidence type="ECO:0000256" key="5">
    <source>
        <dbReference type="ARBA" id="ARBA00023004"/>
    </source>
</evidence>
<dbReference type="InterPro" id="IPR036396">
    <property type="entry name" value="Cyt_P450_sf"/>
</dbReference>
<proteinExistence type="inferred from homology"/>
<dbReference type="GO" id="GO:0006805">
    <property type="term" value="P:xenobiotic metabolic process"/>
    <property type="evidence" value="ECO:0007669"/>
    <property type="project" value="TreeGrafter"/>
</dbReference>
<comment type="cofactor">
    <cofactor evidence="1 7">
        <name>heme</name>
        <dbReference type="ChEBI" id="CHEBI:30413"/>
    </cofactor>
</comment>
<dbReference type="PANTHER" id="PTHR24300">
    <property type="entry name" value="CYTOCHROME P450 508A4-RELATED"/>
    <property type="match status" value="1"/>
</dbReference>
<sequence length="396" mass="45324">MFPVAHRFCSAGVVNSSGKVWKEHRKFTLTTLRNLGIGKASFEDKVNEELSAFMVVLEQTRGQEFDPQYALQTAVANIVCSIAFGKRFEYDDPVFVRFLRIFDFNMKIAGSTSILNFLPALRHLPGDMFRSRLALKNVEYVQSYLRVWLDNHQQHFNPEDVTDFIDAYFAEMAKKKKNKPNTTFSYDQLLKLVGDLLVGGTETTGTTLRWFLIFLVRWPHVQERIRQEIDAVCPGRTTPSIHHRPLMPYLEAAILECQRFADIAPFCLAHATSRDVTLEGYRIPKGTMVIPNIHSVHFDPVLWPCPGEFRPERFLDSQGHVIRPDTLIPFFMGKRACPGEALARMELFLFIVTILQRFEILPADDGQLPSLDGKVGITYTPCEYKVRFVCRPVTPS</sequence>
<dbReference type="Gene3D" id="1.10.630.10">
    <property type="entry name" value="Cytochrome P450"/>
    <property type="match status" value="1"/>
</dbReference>
<dbReference type="AlphaFoldDB" id="A0A2T7P6H8"/>
<evidence type="ECO:0008006" key="10">
    <source>
        <dbReference type="Google" id="ProtNLM"/>
    </source>
</evidence>
<keyword evidence="4" id="KW-0560">Oxidoreductase</keyword>
<evidence type="ECO:0000256" key="4">
    <source>
        <dbReference type="ARBA" id="ARBA00023002"/>
    </source>
</evidence>
<evidence type="ECO:0000256" key="6">
    <source>
        <dbReference type="ARBA" id="ARBA00023033"/>
    </source>
</evidence>
<gene>
    <name evidence="8" type="ORF">C0Q70_11632</name>
</gene>
<dbReference type="PRINTS" id="PR00463">
    <property type="entry name" value="EP450I"/>
</dbReference>
<evidence type="ECO:0000256" key="7">
    <source>
        <dbReference type="PIRSR" id="PIRSR602401-1"/>
    </source>
</evidence>
<keyword evidence="9" id="KW-1185">Reference proteome</keyword>
<reference evidence="8 9" key="1">
    <citation type="submission" date="2018-04" db="EMBL/GenBank/DDBJ databases">
        <title>The genome of golden apple snail Pomacea canaliculata provides insight into stress tolerance and invasive adaptation.</title>
        <authorList>
            <person name="Liu C."/>
            <person name="Liu B."/>
            <person name="Ren Y."/>
            <person name="Zhang Y."/>
            <person name="Wang H."/>
            <person name="Li S."/>
            <person name="Jiang F."/>
            <person name="Yin L."/>
            <person name="Zhang G."/>
            <person name="Qian W."/>
            <person name="Fan W."/>
        </authorList>
    </citation>
    <scope>NUCLEOTIDE SEQUENCE [LARGE SCALE GENOMIC DNA]</scope>
    <source>
        <strain evidence="8">SZHN2017</strain>
        <tissue evidence="8">Muscle</tissue>
    </source>
</reference>
<protein>
    <recommendedName>
        <fullName evidence="10">Cytochrome P450</fullName>
    </recommendedName>
</protein>
<dbReference type="InterPro" id="IPR001128">
    <property type="entry name" value="Cyt_P450"/>
</dbReference>
<organism evidence="8 9">
    <name type="scientific">Pomacea canaliculata</name>
    <name type="common">Golden apple snail</name>
    <dbReference type="NCBI Taxonomy" id="400727"/>
    <lineage>
        <taxon>Eukaryota</taxon>
        <taxon>Metazoa</taxon>
        <taxon>Spiralia</taxon>
        <taxon>Lophotrochozoa</taxon>
        <taxon>Mollusca</taxon>
        <taxon>Gastropoda</taxon>
        <taxon>Caenogastropoda</taxon>
        <taxon>Architaenioglossa</taxon>
        <taxon>Ampullarioidea</taxon>
        <taxon>Ampullariidae</taxon>
        <taxon>Pomacea</taxon>
    </lineage>
</organism>
<keyword evidence="5 7" id="KW-0408">Iron</keyword>
<dbReference type="EMBL" id="PZQS01000006">
    <property type="protein sequence ID" value="PVD29035.1"/>
    <property type="molecule type" value="Genomic_DNA"/>
</dbReference>
<name>A0A2T7P6H8_POMCA</name>
<comment type="similarity">
    <text evidence="2">Belongs to the cytochrome P450 family.</text>
</comment>
<dbReference type="GO" id="GO:0005506">
    <property type="term" value="F:iron ion binding"/>
    <property type="evidence" value="ECO:0007669"/>
    <property type="project" value="InterPro"/>
</dbReference>
<feature type="binding site" description="axial binding residue" evidence="7">
    <location>
        <position position="337"/>
    </location>
    <ligand>
        <name>heme</name>
        <dbReference type="ChEBI" id="CHEBI:30413"/>
    </ligand>
    <ligandPart>
        <name>Fe</name>
        <dbReference type="ChEBI" id="CHEBI:18248"/>
    </ligandPart>
</feature>
<keyword evidence="6" id="KW-0503">Monooxygenase</keyword>
<dbReference type="InterPro" id="IPR050182">
    <property type="entry name" value="Cytochrome_P450_fam2"/>
</dbReference>
<dbReference type="GO" id="GO:0006082">
    <property type="term" value="P:organic acid metabolic process"/>
    <property type="evidence" value="ECO:0007669"/>
    <property type="project" value="TreeGrafter"/>
</dbReference>
<dbReference type="InterPro" id="IPR002401">
    <property type="entry name" value="Cyt_P450_E_grp-I"/>
</dbReference>
<dbReference type="FunFam" id="1.10.630.10:FF:000036">
    <property type="entry name" value="CYtochrome P450 family"/>
    <property type="match status" value="1"/>
</dbReference>
<keyword evidence="7" id="KW-0349">Heme</keyword>
<dbReference type="Proteomes" id="UP000245119">
    <property type="component" value="Linkage Group LG6"/>
</dbReference>
<evidence type="ECO:0000256" key="2">
    <source>
        <dbReference type="ARBA" id="ARBA00010617"/>
    </source>
</evidence>
<dbReference type="GO" id="GO:0016712">
    <property type="term" value="F:oxidoreductase activity, acting on paired donors, with incorporation or reduction of molecular oxygen, reduced flavin or flavoprotein as one donor, and incorporation of one atom of oxygen"/>
    <property type="evidence" value="ECO:0007669"/>
    <property type="project" value="TreeGrafter"/>
</dbReference>
<evidence type="ECO:0000256" key="1">
    <source>
        <dbReference type="ARBA" id="ARBA00001971"/>
    </source>
</evidence>
<dbReference type="Pfam" id="PF00067">
    <property type="entry name" value="p450"/>
    <property type="match status" value="1"/>
</dbReference>
<keyword evidence="3 7" id="KW-0479">Metal-binding</keyword>
<evidence type="ECO:0000313" key="8">
    <source>
        <dbReference type="EMBL" id="PVD29035.1"/>
    </source>
</evidence>
<dbReference type="STRING" id="400727.A0A2T7P6H8"/>
<dbReference type="PRINTS" id="PR00385">
    <property type="entry name" value="P450"/>
</dbReference>
<evidence type="ECO:0000256" key="3">
    <source>
        <dbReference type="ARBA" id="ARBA00022723"/>
    </source>
</evidence>
<dbReference type="GO" id="GO:0005737">
    <property type="term" value="C:cytoplasm"/>
    <property type="evidence" value="ECO:0007669"/>
    <property type="project" value="TreeGrafter"/>
</dbReference>
<dbReference type="PANTHER" id="PTHR24300:SF375">
    <property type="entry name" value="CYTOCHROME P450 FAMILY"/>
    <property type="match status" value="1"/>
</dbReference>